<feature type="region of interest" description="Disordered" evidence="1">
    <location>
        <begin position="47"/>
        <end position="74"/>
    </location>
</feature>
<dbReference type="Proteomes" id="UP000321798">
    <property type="component" value="Unassembled WGS sequence"/>
</dbReference>
<reference evidence="2 3" key="1">
    <citation type="submission" date="2019-07" db="EMBL/GenBank/DDBJ databases">
        <title>Whole genome shotgun sequence of Cellulomonas soli NBRC 109434.</title>
        <authorList>
            <person name="Hosoyama A."/>
            <person name="Uohara A."/>
            <person name="Ohji S."/>
            <person name="Ichikawa N."/>
        </authorList>
    </citation>
    <scope>NUCLEOTIDE SEQUENCE [LARGE SCALE GENOMIC DNA]</scope>
    <source>
        <strain evidence="2 3">NBRC 109434</strain>
    </source>
</reference>
<dbReference type="EMBL" id="BKAL01000005">
    <property type="protein sequence ID" value="GEP68991.1"/>
    <property type="molecule type" value="Genomic_DNA"/>
</dbReference>
<dbReference type="RefSeq" id="WP_146952763.1">
    <property type="nucleotide sequence ID" value="NZ_BAABBJ010000003.1"/>
</dbReference>
<organism evidence="2 3">
    <name type="scientific">Cellulomonas soli</name>
    <dbReference type="NCBI Taxonomy" id="931535"/>
    <lineage>
        <taxon>Bacteria</taxon>
        <taxon>Bacillati</taxon>
        <taxon>Actinomycetota</taxon>
        <taxon>Actinomycetes</taxon>
        <taxon>Micrococcales</taxon>
        <taxon>Cellulomonadaceae</taxon>
        <taxon>Cellulomonas</taxon>
    </lineage>
</organism>
<name>A0A512PCR5_9CELL</name>
<sequence length="74" mass="7912">MTDVPEPAGCPPADRDVQKVLRGESVADAKDVEVLAAVQDALLSVPAGSPTSWFEVPKQRRPKLGGDLTQRRTS</sequence>
<evidence type="ECO:0000256" key="1">
    <source>
        <dbReference type="SAM" id="MobiDB-lite"/>
    </source>
</evidence>
<protein>
    <submittedName>
        <fullName evidence="2">Uncharacterized protein</fullName>
    </submittedName>
</protein>
<dbReference type="AlphaFoldDB" id="A0A512PCR5"/>
<proteinExistence type="predicted"/>
<evidence type="ECO:0000313" key="3">
    <source>
        <dbReference type="Proteomes" id="UP000321798"/>
    </source>
</evidence>
<evidence type="ECO:0000313" key="2">
    <source>
        <dbReference type="EMBL" id="GEP68991.1"/>
    </source>
</evidence>
<comment type="caution">
    <text evidence="2">The sequence shown here is derived from an EMBL/GenBank/DDBJ whole genome shotgun (WGS) entry which is preliminary data.</text>
</comment>
<dbReference type="OrthoDB" id="4829772at2"/>
<accession>A0A512PCR5</accession>
<gene>
    <name evidence="2" type="ORF">CSO01_17060</name>
</gene>
<keyword evidence="3" id="KW-1185">Reference proteome</keyword>